<feature type="region of interest" description="Disordered" evidence="12">
    <location>
        <begin position="1"/>
        <end position="43"/>
    </location>
</feature>
<gene>
    <name evidence="14" type="ORF">CAMP_LOCUS4655</name>
</gene>
<keyword evidence="9 10" id="KW-0137">Centromere</keyword>
<protein>
    <recommendedName>
        <fullName evidence="10">Kinetochore protein NDC80</fullName>
    </recommendedName>
</protein>
<dbReference type="InterPro" id="IPR055260">
    <property type="entry name" value="Ndc80_CH"/>
</dbReference>
<dbReference type="InterPro" id="IPR005550">
    <property type="entry name" value="Kinetochore_Ndc80"/>
</dbReference>
<dbReference type="GO" id="GO:0051301">
    <property type="term" value="P:cell division"/>
    <property type="evidence" value="ECO:0007669"/>
    <property type="project" value="UniProtKB-UniRule"/>
</dbReference>
<feature type="coiled-coil region" evidence="11">
    <location>
        <begin position="447"/>
        <end position="562"/>
    </location>
</feature>
<comment type="caution">
    <text evidence="14">The sequence shown here is derived from an EMBL/GenBank/DDBJ whole genome shotgun (WGS) entry which is preliminary data.</text>
</comment>
<evidence type="ECO:0000256" key="12">
    <source>
        <dbReference type="SAM" id="MobiDB-lite"/>
    </source>
</evidence>
<dbReference type="AlphaFoldDB" id="A0A9P1ICC2"/>
<reference evidence="14" key="1">
    <citation type="submission" date="2022-11" db="EMBL/GenBank/DDBJ databases">
        <authorList>
            <person name="Kikuchi T."/>
        </authorList>
    </citation>
    <scope>NUCLEOTIDE SEQUENCE</scope>
    <source>
        <strain evidence="14">PS1010</strain>
    </source>
</reference>
<evidence type="ECO:0000256" key="6">
    <source>
        <dbReference type="ARBA" id="ARBA00023054"/>
    </source>
</evidence>
<evidence type="ECO:0000256" key="9">
    <source>
        <dbReference type="ARBA" id="ARBA00023328"/>
    </source>
</evidence>
<evidence type="ECO:0000256" key="3">
    <source>
        <dbReference type="ARBA" id="ARBA00022618"/>
    </source>
</evidence>
<dbReference type="Pfam" id="PF03801">
    <property type="entry name" value="Ndc80_HEC"/>
    <property type="match status" value="1"/>
</dbReference>
<evidence type="ECO:0000313" key="15">
    <source>
        <dbReference type="Proteomes" id="UP001152747"/>
    </source>
</evidence>
<evidence type="ECO:0000256" key="7">
    <source>
        <dbReference type="ARBA" id="ARBA00023242"/>
    </source>
</evidence>
<dbReference type="GO" id="GO:0031262">
    <property type="term" value="C:Ndc80 complex"/>
    <property type="evidence" value="ECO:0007669"/>
    <property type="project" value="UniProtKB-UniRule"/>
</dbReference>
<dbReference type="GO" id="GO:0005634">
    <property type="term" value="C:nucleus"/>
    <property type="evidence" value="ECO:0007669"/>
    <property type="project" value="UniProtKB-SubCell"/>
</dbReference>
<evidence type="ECO:0000256" key="10">
    <source>
        <dbReference type="RuleBase" id="RU368072"/>
    </source>
</evidence>
<keyword evidence="2 10" id="KW-0158">Chromosome</keyword>
<dbReference type="Proteomes" id="UP001152747">
    <property type="component" value="Unassembled WGS sequence"/>
</dbReference>
<evidence type="ECO:0000256" key="1">
    <source>
        <dbReference type="ARBA" id="ARBA00007050"/>
    </source>
</evidence>
<keyword evidence="7 10" id="KW-0539">Nucleus</keyword>
<evidence type="ECO:0000313" key="14">
    <source>
        <dbReference type="EMBL" id="CAI5442018.1"/>
    </source>
</evidence>
<dbReference type="GO" id="GO:0051315">
    <property type="term" value="P:attachment of mitotic spindle microtubules to kinetochore"/>
    <property type="evidence" value="ECO:0007669"/>
    <property type="project" value="UniProtKB-UniRule"/>
</dbReference>
<keyword evidence="5 10" id="KW-0995">Kinetochore</keyword>
<dbReference type="InterPro" id="IPR038273">
    <property type="entry name" value="Ndc80_sf"/>
</dbReference>
<evidence type="ECO:0000256" key="2">
    <source>
        <dbReference type="ARBA" id="ARBA00022454"/>
    </source>
</evidence>
<organism evidence="14 15">
    <name type="scientific">Caenorhabditis angaria</name>
    <dbReference type="NCBI Taxonomy" id="860376"/>
    <lineage>
        <taxon>Eukaryota</taxon>
        <taxon>Metazoa</taxon>
        <taxon>Ecdysozoa</taxon>
        <taxon>Nematoda</taxon>
        <taxon>Chromadorea</taxon>
        <taxon>Rhabditida</taxon>
        <taxon>Rhabditina</taxon>
        <taxon>Rhabditomorpha</taxon>
        <taxon>Rhabditoidea</taxon>
        <taxon>Rhabditidae</taxon>
        <taxon>Peloderinae</taxon>
        <taxon>Caenorhabditis</taxon>
    </lineage>
</organism>
<accession>A0A9P1ICC2</accession>
<dbReference type="PANTHER" id="PTHR10643:SF2">
    <property type="entry name" value="KINETOCHORE PROTEIN NDC80 HOMOLOG"/>
    <property type="match status" value="1"/>
</dbReference>
<evidence type="ECO:0000256" key="11">
    <source>
        <dbReference type="SAM" id="Coils"/>
    </source>
</evidence>
<dbReference type="Gene3D" id="1.10.418.30">
    <property type="entry name" value="Ncd80 complex, Ncd80 subunit"/>
    <property type="match status" value="1"/>
</dbReference>
<name>A0A9P1ICC2_9PELO</name>
<comment type="subcellular location">
    <subcellularLocation>
        <location evidence="10">Chromosome</location>
        <location evidence="10">Centromere</location>
        <location evidence="10">Kinetochore</location>
    </subcellularLocation>
    <subcellularLocation>
        <location evidence="10">Nucleus</location>
    </subcellularLocation>
</comment>
<comment type="subunit">
    <text evidence="10">Component of the NDC80 complex.</text>
</comment>
<keyword evidence="6 11" id="KW-0175">Coiled coil</keyword>
<proteinExistence type="inferred from homology"/>
<evidence type="ECO:0000259" key="13">
    <source>
        <dbReference type="Pfam" id="PF03801"/>
    </source>
</evidence>
<keyword evidence="3 10" id="KW-0132">Cell division</keyword>
<comment type="function">
    <text evidence="10">Acts as a component of the essential kinetochore-associated NDC80 complex, which is required for chromosome segregation and spindle checkpoint activity.</text>
</comment>
<evidence type="ECO:0000256" key="4">
    <source>
        <dbReference type="ARBA" id="ARBA00022776"/>
    </source>
</evidence>
<keyword evidence="15" id="KW-1185">Reference proteome</keyword>
<feature type="domain" description="Kinetochore protein Ndc80 CH" evidence="13">
    <location>
        <begin position="74"/>
        <end position="177"/>
    </location>
</feature>
<dbReference type="OrthoDB" id="7459479at2759"/>
<evidence type="ECO:0000256" key="8">
    <source>
        <dbReference type="ARBA" id="ARBA00023306"/>
    </source>
</evidence>
<keyword evidence="8 10" id="KW-0131">Cell cycle</keyword>
<keyword evidence="4 10" id="KW-0498">Mitosis</keyword>
<dbReference type="EMBL" id="CANHGI010000002">
    <property type="protein sequence ID" value="CAI5442018.1"/>
    <property type="molecule type" value="Genomic_DNA"/>
</dbReference>
<dbReference type="PANTHER" id="PTHR10643">
    <property type="entry name" value="KINETOCHORE PROTEIN NDC80"/>
    <property type="match status" value="1"/>
</dbReference>
<sequence length="584" mass="68033">MFGKDRRKTINPGRQSTARTPTKPRFTDVLPSTGKKSVHTDGRMSLNRTSGARLSLFQRPSIAPPKDVKALAPVNTSKIYKFLLEQEKDNAPPEKQIRNPAGRQDFSLIFELIYQHLSPDFEIDKHARIEDEVIPILKGLGYPHPLKNSYFQPIGSPHNYPHLLEALAWLVEVVEVAHGVRQSAQYVLTGDFTNGNSAYKPLMYSWLGTVYREYTNDRNRLKDPNFAEDKKRVLHEFFESNEDIEGEVEVTKAALEQLNFECLEIESNKGVEQQYKDELNRLSDDTRKANDYNQLCIAQCEKAEEEHAKTSEIGEIESIKSRIEIQKENHGLSGEDVRKMNGESRKNRELINEKRGLLEELSKQVWLISDKNRETFSEQKELFVKVLRMIDDLTAGIELELQGFGMPTTEKELALEIDRMINEFIPRFTEKLNEKSLQLEKQEALIAQNLETIKEKLEIETEKLEELQKLNLREERIRRNEREEWKENRVLLEKKIEEVENEKELICENMKAVQQLDQEIEKENENMRKNTEVQQRKCEQFEEKIVIKVAELAKEMMNLENERFAVLNFAENIAQTAKSLKNKD</sequence>
<evidence type="ECO:0000256" key="5">
    <source>
        <dbReference type="ARBA" id="ARBA00022838"/>
    </source>
</evidence>
<comment type="similarity">
    <text evidence="1 10">Belongs to the NDC80/HEC1 family.</text>
</comment>